<feature type="transmembrane region" description="Helical" evidence="5">
    <location>
        <begin position="14"/>
        <end position="31"/>
    </location>
</feature>
<organism evidence="7 8">
    <name type="scientific">Frigoriglobus tundricola</name>
    <dbReference type="NCBI Taxonomy" id="2774151"/>
    <lineage>
        <taxon>Bacteria</taxon>
        <taxon>Pseudomonadati</taxon>
        <taxon>Planctomycetota</taxon>
        <taxon>Planctomycetia</taxon>
        <taxon>Gemmatales</taxon>
        <taxon>Gemmataceae</taxon>
        <taxon>Frigoriglobus</taxon>
    </lineage>
</organism>
<dbReference type="AlphaFoldDB" id="A0A6M5YMS6"/>
<evidence type="ECO:0000256" key="4">
    <source>
        <dbReference type="ARBA" id="ARBA00023136"/>
    </source>
</evidence>
<dbReference type="GO" id="GO:0022857">
    <property type="term" value="F:transmembrane transporter activity"/>
    <property type="evidence" value="ECO:0007669"/>
    <property type="project" value="InterPro"/>
</dbReference>
<feature type="transmembrane region" description="Helical" evidence="5">
    <location>
        <begin position="52"/>
        <end position="71"/>
    </location>
</feature>
<dbReference type="InterPro" id="IPR011701">
    <property type="entry name" value="MFS"/>
</dbReference>
<evidence type="ECO:0000256" key="5">
    <source>
        <dbReference type="SAM" id="Phobius"/>
    </source>
</evidence>
<feature type="transmembrane region" description="Helical" evidence="5">
    <location>
        <begin position="302"/>
        <end position="321"/>
    </location>
</feature>
<dbReference type="Gene3D" id="1.20.1250.20">
    <property type="entry name" value="MFS general substrate transporter like domains"/>
    <property type="match status" value="2"/>
</dbReference>
<evidence type="ECO:0000256" key="3">
    <source>
        <dbReference type="ARBA" id="ARBA00022989"/>
    </source>
</evidence>
<keyword evidence="3 5" id="KW-1133">Transmembrane helix</keyword>
<feature type="transmembrane region" description="Helical" evidence="5">
    <location>
        <begin position="177"/>
        <end position="198"/>
    </location>
</feature>
<evidence type="ECO:0000256" key="2">
    <source>
        <dbReference type="ARBA" id="ARBA00022692"/>
    </source>
</evidence>
<evidence type="ECO:0000259" key="6">
    <source>
        <dbReference type="PROSITE" id="PS50850"/>
    </source>
</evidence>
<feature type="transmembrane region" description="Helical" evidence="5">
    <location>
        <begin position="360"/>
        <end position="382"/>
    </location>
</feature>
<gene>
    <name evidence="7" type="ORF">FTUN_2114</name>
</gene>
<feature type="transmembrane region" description="Helical" evidence="5">
    <location>
        <begin position="229"/>
        <end position="246"/>
    </location>
</feature>
<sequence length="419" mass="45307">MTTAPQRVPTVSPWRWVVCVLLMQATVINYMDRMALNQMAREIKVAFGLSNAQYGQLEGAFSLAFALGALGTGYVVDRVSVRWVYPLMVVGWSGAGIATGFAGSFGALLTCRFALGLFEAGNWPCGLRTTRAVLRPEERSFGNSLFQSGTALGALVTPMMVLVIVRRAEANGGPDTWRVPFRVIGCLGLVWVALWFLAVPKRLLATPGAASDGARGETRFRAIFRDPRFWVLFVAVIAINVTWHGYRSWLPLYLQEQRGYTREEMSAFTTAYYLVADVGSWTVGLATLVLCRRGMGVHTSRVLMFGGCAALALGTAAVPFLPGGWPLEFGLLAVAFGALGLFPTYFALSQELSAQHQGKVTGTLGAAAHLSLALIIPVEGWICDETKSYEWVLGGIGVGPLAALVLMVWLWPRGTETAG</sequence>
<feature type="transmembrane region" description="Helical" evidence="5">
    <location>
        <begin position="266"/>
        <end position="290"/>
    </location>
</feature>
<reference evidence="8" key="1">
    <citation type="submission" date="2020-05" db="EMBL/GenBank/DDBJ databases">
        <title>Frigoriglobus tundricola gen. nov., sp. nov., a psychrotolerant cellulolytic planctomycete of the family Gemmataceae with two divergent copies of 16S rRNA gene.</title>
        <authorList>
            <person name="Kulichevskaya I.S."/>
            <person name="Ivanova A.A."/>
            <person name="Naumoff D.G."/>
            <person name="Beletsky A.V."/>
            <person name="Rijpstra W.I.C."/>
            <person name="Sinninghe Damste J.S."/>
            <person name="Mardanov A.V."/>
            <person name="Ravin N.V."/>
            <person name="Dedysh S.N."/>
        </authorList>
    </citation>
    <scope>NUCLEOTIDE SEQUENCE [LARGE SCALE GENOMIC DNA]</scope>
    <source>
        <strain evidence="8">PL17</strain>
    </source>
</reference>
<dbReference type="Proteomes" id="UP000503447">
    <property type="component" value="Chromosome"/>
</dbReference>
<dbReference type="EMBL" id="CP053452">
    <property type="protein sequence ID" value="QJW94593.1"/>
    <property type="molecule type" value="Genomic_DNA"/>
</dbReference>
<proteinExistence type="predicted"/>
<dbReference type="InterPro" id="IPR036259">
    <property type="entry name" value="MFS_trans_sf"/>
</dbReference>
<dbReference type="SUPFAM" id="SSF103473">
    <property type="entry name" value="MFS general substrate transporter"/>
    <property type="match status" value="1"/>
</dbReference>
<protein>
    <recommendedName>
        <fullName evidence="6">Major facilitator superfamily (MFS) profile domain-containing protein</fullName>
    </recommendedName>
</protein>
<keyword evidence="8" id="KW-1185">Reference proteome</keyword>
<dbReference type="KEGG" id="ftj:FTUN_2114"/>
<dbReference type="GO" id="GO:0016020">
    <property type="term" value="C:membrane"/>
    <property type="evidence" value="ECO:0007669"/>
    <property type="project" value="UniProtKB-SubCell"/>
</dbReference>
<feature type="transmembrane region" description="Helical" evidence="5">
    <location>
        <begin position="327"/>
        <end position="348"/>
    </location>
</feature>
<feature type="transmembrane region" description="Helical" evidence="5">
    <location>
        <begin position="83"/>
        <end position="109"/>
    </location>
</feature>
<dbReference type="InterPro" id="IPR020846">
    <property type="entry name" value="MFS_dom"/>
</dbReference>
<name>A0A6M5YMS6_9BACT</name>
<keyword evidence="4 5" id="KW-0472">Membrane</keyword>
<evidence type="ECO:0000256" key="1">
    <source>
        <dbReference type="ARBA" id="ARBA00004141"/>
    </source>
</evidence>
<dbReference type="InterPro" id="IPR050382">
    <property type="entry name" value="MFS_Na/Anion_cotransporter"/>
</dbReference>
<feature type="domain" description="Major facilitator superfamily (MFS) profile" evidence="6">
    <location>
        <begin position="18"/>
        <end position="415"/>
    </location>
</feature>
<dbReference type="Pfam" id="PF07690">
    <property type="entry name" value="MFS_1"/>
    <property type="match status" value="1"/>
</dbReference>
<evidence type="ECO:0000313" key="8">
    <source>
        <dbReference type="Proteomes" id="UP000503447"/>
    </source>
</evidence>
<dbReference type="PROSITE" id="PS50850">
    <property type="entry name" value="MFS"/>
    <property type="match status" value="1"/>
</dbReference>
<accession>A0A6M5YMS6</accession>
<keyword evidence="2 5" id="KW-0812">Transmembrane</keyword>
<feature type="transmembrane region" description="Helical" evidence="5">
    <location>
        <begin position="388"/>
        <end position="411"/>
    </location>
</feature>
<dbReference type="PANTHER" id="PTHR11662:SF399">
    <property type="entry name" value="FI19708P1-RELATED"/>
    <property type="match status" value="1"/>
</dbReference>
<comment type="subcellular location">
    <subcellularLocation>
        <location evidence="1">Membrane</location>
        <topology evidence="1">Multi-pass membrane protein</topology>
    </subcellularLocation>
</comment>
<dbReference type="PANTHER" id="PTHR11662">
    <property type="entry name" value="SOLUTE CARRIER FAMILY 17"/>
    <property type="match status" value="1"/>
</dbReference>
<evidence type="ECO:0000313" key="7">
    <source>
        <dbReference type="EMBL" id="QJW94593.1"/>
    </source>
</evidence>